<accession>A0A8B8EF35</accession>
<feature type="signal peptide" evidence="13">
    <location>
        <begin position="1"/>
        <end position="23"/>
    </location>
</feature>
<evidence type="ECO:0000313" key="15">
    <source>
        <dbReference type="Proteomes" id="UP000694844"/>
    </source>
</evidence>
<sequence>MFLKARLFLSTLSLLRVLRPTFMETCNDVSECHIFNWRPWGLCNGACGHQRQIRERVFCCSVTPHNVPTCLTHCNMSESFERSQNKTCRVCENGGTSVSVSSPCKCTPRYNGACCQDVVKCSDNPCKHGTCQDTSSSFVCTCDPGYKGVDCETRKKCSSHPCLHETCTDTFSGFLCRCDVSYTGTVCDTMITCASQPCQHGTCTDSPTGFKCACESSYTGVQCDTDIDQANELLLPEWFPYLEYTLLSMVSLVGVMAMGCFFLKCCQAFGVIGKKDDDDEDDENQYEDYKRYKRDSIVPLDDRKPPSFKIHTGLEF</sequence>
<evidence type="ECO:0000256" key="13">
    <source>
        <dbReference type="SAM" id="SignalP"/>
    </source>
</evidence>
<dbReference type="GO" id="GO:0007157">
    <property type="term" value="P:heterophilic cell-cell adhesion via plasma membrane cell adhesion molecules"/>
    <property type="evidence" value="ECO:0007669"/>
    <property type="project" value="TreeGrafter"/>
</dbReference>
<evidence type="ECO:0000256" key="3">
    <source>
        <dbReference type="ARBA" id="ARBA00022692"/>
    </source>
</evidence>
<evidence type="ECO:0000256" key="5">
    <source>
        <dbReference type="ARBA" id="ARBA00022737"/>
    </source>
</evidence>
<dbReference type="Pfam" id="PF12661">
    <property type="entry name" value="hEGF"/>
    <property type="match status" value="1"/>
</dbReference>
<evidence type="ECO:0000256" key="2">
    <source>
        <dbReference type="ARBA" id="ARBA00022536"/>
    </source>
</evidence>
<dbReference type="InterPro" id="IPR000152">
    <property type="entry name" value="EGF-type_Asp/Asn_hydroxyl_site"/>
</dbReference>
<feature type="domain" description="EGF-like" evidence="14">
    <location>
        <begin position="153"/>
        <end position="188"/>
    </location>
</feature>
<feature type="disulfide bond" evidence="11">
    <location>
        <begin position="214"/>
        <end position="223"/>
    </location>
</feature>
<dbReference type="PROSITE" id="PS00010">
    <property type="entry name" value="ASX_HYDROXYL"/>
    <property type="match status" value="3"/>
</dbReference>
<evidence type="ECO:0000256" key="10">
    <source>
        <dbReference type="ARBA" id="ARBA00023180"/>
    </source>
</evidence>
<feature type="disulfide bond" evidence="11">
    <location>
        <begin position="193"/>
        <end position="203"/>
    </location>
</feature>
<dbReference type="InterPro" id="IPR000742">
    <property type="entry name" value="EGF"/>
</dbReference>
<evidence type="ECO:0000313" key="16">
    <source>
        <dbReference type="RefSeq" id="XP_022338710.1"/>
    </source>
</evidence>
<feature type="transmembrane region" description="Helical" evidence="12">
    <location>
        <begin position="244"/>
        <end position="265"/>
    </location>
</feature>
<evidence type="ECO:0000256" key="8">
    <source>
        <dbReference type="ARBA" id="ARBA00023136"/>
    </source>
</evidence>
<dbReference type="PROSITE" id="PS01186">
    <property type="entry name" value="EGF_2"/>
    <property type="match status" value="1"/>
</dbReference>
<dbReference type="PROSITE" id="PS00022">
    <property type="entry name" value="EGF_1"/>
    <property type="match status" value="3"/>
</dbReference>
<dbReference type="GO" id="GO:0045197">
    <property type="term" value="P:establishment or maintenance of epithelial cell apical/basal polarity"/>
    <property type="evidence" value="ECO:0007669"/>
    <property type="project" value="TreeGrafter"/>
</dbReference>
<dbReference type="AlphaFoldDB" id="A0A8B8EF35"/>
<dbReference type="OrthoDB" id="430340at2759"/>
<keyword evidence="9 11" id="KW-1015">Disulfide bond</keyword>
<reference evidence="16" key="1">
    <citation type="submission" date="2025-08" db="UniProtKB">
        <authorList>
            <consortium name="RefSeq"/>
        </authorList>
    </citation>
    <scope>IDENTIFICATION</scope>
    <source>
        <tissue evidence="16">Whole sample</tissue>
    </source>
</reference>
<keyword evidence="7 12" id="KW-1133">Transmembrane helix</keyword>
<dbReference type="PANTHER" id="PTHR24049:SF22">
    <property type="entry name" value="DROSOPHILA CRUMBS HOMOLOG"/>
    <property type="match status" value="1"/>
</dbReference>
<organism evidence="15 16">
    <name type="scientific">Crassostrea virginica</name>
    <name type="common">Eastern oyster</name>
    <dbReference type="NCBI Taxonomy" id="6565"/>
    <lineage>
        <taxon>Eukaryota</taxon>
        <taxon>Metazoa</taxon>
        <taxon>Spiralia</taxon>
        <taxon>Lophotrochozoa</taxon>
        <taxon>Mollusca</taxon>
        <taxon>Bivalvia</taxon>
        <taxon>Autobranchia</taxon>
        <taxon>Pteriomorphia</taxon>
        <taxon>Ostreida</taxon>
        <taxon>Ostreoidea</taxon>
        <taxon>Ostreidae</taxon>
        <taxon>Crassostrea</taxon>
    </lineage>
</organism>
<evidence type="ECO:0000256" key="4">
    <source>
        <dbReference type="ARBA" id="ARBA00022729"/>
    </source>
</evidence>
<keyword evidence="10" id="KW-0325">Glycoprotein</keyword>
<dbReference type="GO" id="GO:0032991">
    <property type="term" value="C:protein-containing complex"/>
    <property type="evidence" value="ECO:0007669"/>
    <property type="project" value="TreeGrafter"/>
</dbReference>
<dbReference type="CDD" id="cd00054">
    <property type="entry name" value="EGF_CA"/>
    <property type="match status" value="1"/>
</dbReference>
<evidence type="ECO:0000256" key="9">
    <source>
        <dbReference type="ARBA" id="ARBA00023157"/>
    </source>
</evidence>
<evidence type="ECO:0000259" key="14">
    <source>
        <dbReference type="PROSITE" id="PS50026"/>
    </source>
</evidence>
<dbReference type="RefSeq" id="XP_022338710.1">
    <property type="nucleotide sequence ID" value="XM_022483002.1"/>
</dbReference>
<dbReference type="InterPro" id="IPR001881">
    <property type="entry name" value="EGF-like_Ca-bd_dom"/>
</dbReference>
<keyword evidence="3 12" id="KW-0812">Transmembrane</keyword>
<keyword evidence="5" id="KW-0677">Repeat</keyword>
<dbReference type="GO" id="GO:0005509">
    <property type="term" value="F:calcium ion binding"/>
    <property type="evidence" value="ECO:0007669"/>
    <property type="project" value="InterPro"/>
</dbReference>
<feature type="chain" id="PRO_5034742714" evidence="13">
    <location>
        <begin position="24"/>
        <end position="316"/>
    </location>
</feature>
<proteinExistence type="predicted"/>
<dbReference type="Gene3D" id="2.10.25.10">
    <property type="entry name" value="Laminin"/>
    <property type="match status" value="3"/>
</dbReference>
<dbReference type="Proteomes" id="UP000694844">
    <property type="component" value="Chromosome 5"/>
</dbReference>
<dbReference type="PROSITE" id="PS50026">
    <property type="entry name" value="EGF_3"/>
    <property type="match status" value="3"/>
</dbReference>
<feature type="disulfide bond" evidence="11">
    <location>
        <begin position="157"/>
        <end position="167"/>
    </location>
</feature>
<dbReference type="PANTHER" id="PTHR24049">
    <property type="entry name" value="CRUMBS FAMILY MEMBER"/>
    <property type="match status" value="1"/>
</dbReference>
<keyword evidence="4 13" id="KW-0732">Signal</keyword>
<feature type="disulfide bond" evidence="11">
    <location>
        <begin position="121"/>
        <end position="131"/>
    </location>
</feature>
<gene>
    <name evidence="16" type="primary">LOC111134166</name>
</gene>
<dbReference type="Pfam" id="PF00008">
    <property type="entry name" value="EGF"/>
    <property type="match status" value="2"/>
</dbReference>
<evidence type="ECO:0000256" key="11">
    <source>
        <dbReference type="PROSITE-ProRule" id="PRU00076"/>
    </source>
</evidence>
<feature type="domain" description="EGF-like" evidence="14">
    <location>
        <begin position="189"/>
        <end position="224"/>
    </location>
</feature>
<protein>
    <submittedName>
        <fullName evidence="16">Neurogenic locus notch homolog protein 1-like</fullName>
    </submittedName>
</protein>
<comment type="subcellular location">
    <subcellularLocation>
        <location evidence="1">Membrane</location>
        <topology evidence="1">Single-pass membrane protein</topology>
    </subcellularLocation>
</comment>
<dbReference type="InterPro" id="IPR051022">
    <property type="entry name" value="Notch_Cell-Fate_Det"/>
</dbReference>
<dbReference type="GeneID" id="111134166"/>
<dbReference type="GO" id="GO:0120025">
    <property type="term" value="C:plasma membrane bounded cell projection"/>
    <property type="evidence" value="ECO:0007669"/>
    <property type="project" value="UniProtKB-ARBA"/>
</dbReference>
<dbReference type="KEGG" id="cvn:111134166"/>
<evidence type="ECO:0000256" key="6">
    <source>
        <dbReference type="ARBA" id="ARBA00022837"/>
    </source>
</evidence>
<feature type="disulfide bond" evidence="11">
    <location>
        <begin position="142"/>
        <end position="151"/>
    </location>
</feature>
<evidence type="ECO:0000256" key="7">
    <source>
        <dbReference type="ARBA" id="ARBA00022989"/>
    </source>
</evidence>
<evidence type="ECO:0000256" key="1">
    <source>
        <dbReference type="ARBA" id="ARBA00004167"/>
    </source>
</evidence>
<keyword evidence="15" id="KW-1185">Reference proteome</keyword>
<dbReference type="GO" id="GO:0007399">
    <property type="term" value="P:nervous system development"/>
    <property type="evidence" value="ECO:0007669"/>
    <property type="project" value="UniProtKB-ARBA"/>
</dbReference>
<dbReference type="SMART" id="SM00179">
    <property type="entry name" value="EGF_CA"/>
    <property type="match status" value="3"/>
</dbReference>
<dbReference type="SUPFAM" id="SSF57196">
    <property type="entry name" value="EGF/Laminin"/>
    <property type="match status" value="3"/>
</dbReference>
<keyword evidence="2 11" id="KW-0245">EGF-like domain</keyword>
<dbReference type="FunFam" id="2.10.25.10:FF:000247">
    <property type="entry name" value="Delta/notch like EGF repeat containing"/>
    <property type="match status" value="1"/>
</dbReference>
<comment type="caution">
    <text evidence="11">Lacks conserved residue(s) required for the propagation of feature annotation.</text>
</comment>
<feature type="domain" description="EGF-like" evidence="14">
    <location>
        <begin position="117"/>
        <end position="152"/>
    </location>
</feature>
<dbReference type="GO" id="GO:0005886">
    <property type="term" value="C:plasma membrane"/>
    <property type="evidence" value="ECO:0007669"/>
    <property type="project" value="UniProtKB-ARBA"/>
</dbReference>
<feature type="disulfide bond" evidence="11">
    <location>
        <begin position="178"/>
        <end position="187"/>
    </location>
</feature>
<dbReference type="SMART" id="SM00181">
    <property type="entry name" value="EGF"/>
    <property type="match status" value="3"/>
</dbReference>
<name>A0A8B8EF35_CRAVI</name>
<evidence type="ECO:0000256" key="12">
    <source>
        <dbReference type="SAM" id="Phobius"/>
    </source>
</evidence>
<dbReference type="InterPro" id="IPR013032">
    <property type="entry name" value="EGF-like_CS"/>
</dbReference>
<keyword evidence="8 12" id="KW-0472">Membrane</keyword>
<keyword evidence="6" id="KW-0106">Calcium</keyword>